<proteinExistence type="predicted"/>
<organism evidence="1 2">
    <name type="scientific">Sphingobacterium spiritivorum ATCC 33861</name>
    <dbReference type="NCBI Taxonomy" id="525373"/>
    <lineage>
        <taxon>Bacteria</taxon>
        <taxon>Pseudomonadati</taxon>
        <taxon>Bacteroidota</taxon>
        <taxon>Sphingobacteriia</taxon>
        <taxon>Sphingobacteriales</taxon>
        <taxon>Sphingobacteriaceae</taxon>
        <taxon>Sphingobacterium</taxon>
    </lineage>
</organism>
<dbReference type="HOGENOM" id="CLU_767044_0_0_10"/>
<comment type="caution">
    <text evidence="1">The sequence shown here is derived from an EMBL/GenBank/DDBJ whole genome shotgun (WGS) entry which is preliminary data.</text>
</comment>
<dbReference type="NCBIfam" id="TIGR03696">
    <property type="entry name" value="Rhs_assc_core"/>
    <property type="match status" value="1"/>
</dbReference>
<dbReference type="eggNOG" id="COG3209">
    <property type="taxonomic scope" value="Bacteria"/>
</dbReference>
<dbReference type="EMBL" id="ACHA02000012">
    <property type="protein sequence ID" value="EFK56015.1"/>
    <property type="molecule type" value="Genomic_DNA"/>
</dbReference>
<sequence>MYYADYYPFGMVLRSGGVEGRYGYQGQYAEKDGETGWNNFELRNYDAAIGRWLTVDPYGQYYSPYVGMGNNPVSGVDPNGGWNDGGGLWGWLKGVFSSKEDVAARIVLEEAVVTRVVKAKPTYETFGVRVDHIQQPTLSATKPDPYRTSYSHRQMMYNYSQMLANTNYNDLSNPTTSLAIGQNIANFGVVEIATIKVIGRVGSLYNAFGKEGANIGTKLEYVFGKATGSAHNIERSTGMLRQLESVGIFDNAAGRSYLNSHLQGVYNSSKGILQSNGRYLRESLLMGPNGGIKVESIWDGNRLITVKLLGGK</sequence>
<accession>D7VQG4</accession>
<dbReference type="OrthoDB" id="2972467at2"/>
<dbReference type="PANTHER" id="PTHR32305">
    <property type="match status" value="1"/>
</dbReference>
<evidence type="ECO:0000313" key="1">
    <source>
        <dbReference type="EMBL" id="EFK56015.1"/>
    </source>
</evidence>
<name>D7VQG4_SPHSI</name>
<dbReference type="Gene3D" id="2.180.10.10">
    <property type="entry name" value="RHS repeat-associated core"/>
    <property type="match status" value="1"/>
</dbReference>
<dbReference type="STRING" id="525373.HMPREF0766_13218"/>
<dbReference type="Proteomes" id="UP000006258">
    <property type="component" value="Unassembled WGS sequence"/>
</dbReference>
<gene>
    <name evidence="1" type="ORF">HMPREF0766_13218</name>
</gene>
<dbReference type="InterPro" id="IPR022385">
    <property type="entry name" value="Rhs_assc_core"/>
</dbReference>
<keyword evidence="2" id="KW-1185">Reference proteome</keyword>
<dbReference type="PANTHER" id="PTHR32305:SF15">
    <property type="entry name" value="PROTEIN RHSA-RELATED"/>
    <property type="match status" value="1"/>
</dbReference>
<dbReference type="RefSeq" id="WP_002994273.1">
    <property type="nucleotide sequence ID" value="NZ_GL379770.1"/>
</dbReference>
<dbReference type="AlphaFoldDB" id="D7VQG4"/>
<reference evidence="1" key="1">
    <citation type="submission" date="2010-07" db="EMBL/GenBank/DDBJ databases">
        <authorList>
            <person name="Muzny D."/>
            <person name="Qin X."/>
            <person name="Buhay C."/>
            <person name="Dugan-Rocha S."/>
            <person name="Ding Y."/>
            <person name="Chen G."/>
            <person name="Hawes A."/>
            <person name="Holder M."/>
            <person name="Jhangiani S."/>
            <person name="Johnson A."/>
            <person name="Khan Z."/>
            <person name="Li Z."/>
            <person name="Liu W."/>
            <person name="Liu X."/>
            <person name="Perez L."/>
            <person name="Shen H."/>
            <person name="Wang Q."/>
            <person name="Watt J."/>
            <person name="Xi L."/>
            <person name="Xin Y."/>
            <person name="Zhou J."/>
            <person name="Deng J."/>
            <person name="Jiang H."/>
            <person name="Liu Y."/>
            <person name="Qu J."/>
            <person name="Song X.-Z."/>
            <person name="Zhang L."/>
            <person name="Villasana D."/>
            <person name="Johnson A."/>
            <person name="Liu J."/>
            <person name="Liyanage D."/>
            <person name="Lorensuhewa L."/>
            <person name="Robinson T."/>
            <person name="Song A."/>
            <person name="Song B.-B."/>
            <person name="Dinh H."/>
            <person name="Thornton R."/>
            <person name="Coyle M."/>
            <person name="Francisco L."/>
            <person name="Jackson L."/>
            <person name="Javaid M."/>
            <person name="Korchina V."/>
            <person name="Kovar C."/>
            <person name="Mata R."/>
            <person name="Mathew T."/>
            <person name="Ngo R."/>
            <person name="Nguyen L."/>
            <person name="Nguyen N."/>
            <person name="Okwuonu G."/>
            <person name="Ongeri F."/>
            <person name="Pham C."/>
            <person name="Simmons D."/>
            <person name="Wilczek-Boney K."/>
            <person name="Hale W."/>
            <person name="Jakkamsetti A."/>
            <person name="Pham P."/>
            <person name="Ruth R."/>
            <person name="San Lucas F."/>
            <person name="Warren J."/>
            <person name="Zhang J."/>
            <person name="Zhao Z."/>
            <person name="Zhou C."/>
            <person name="Zhu D."/>
            <person name="Lee S."/>
            <person name="Bess C."/>
            <person name="Blankenburg K."/>
            <person name="Forbes L."/>
            <person name="Fu Q."/>
            <person name="Gubbala S."/>
            <person name="Hirani K."/>
            <person name="Jayaseelan J.C."/>
            <person name="Lara F."/>
            <person name="Munidasa M."/>
            <person name="Palculict T."/>
            <person name="Patil S."/>
            <person name="Pu L.-L."/>
            <person name="Saada N."/>
            <person name="Tang L."/>
            <person name="Weissenberger G."/>
            <person name="Zhu Y."/>
            <person name="Hemphill L."/>
            <person name="Shang Y."/>
            <person name="Youmans B."/>
            <person name="Ayvaz T."/>
            <person name="Ross M."/>
            <person name="Santibanez J."/>
            <person name="Aqrawi P."/>
            <person name="Gross S."/>
            <person name="Joshi V."/>
            <person name="Fowler G."/>
            <person name="Nazareth L."/>
            <person name="Reid J."/>
            <person name="Worley K."/>
            <person name="Petrosino J."/>
            <person name="Highlander S."/>
            <person name="Gibbs R."/>
        </authorList>
    </citation>
    <scope>NUCLEOTIDE SEQUENCE [LARGE SCALE GENOMIC DNA]</scope>
    <source>
        <strain evidence="1">ATCC 33861</strain>
    </source>
</reference>
<dbReference type="InterPro" id="IPR050708">
    <property type="entry name" value="T6SS_VgrG/RHS"/>
</dbReference>
<evidence type="ECO:0000313" key="2">
    <source>
        <dbReference type="Proteomes" id="UP000006258"/>
    </source>
</evidence>
<protein>
    <submittedName>
        <fullName evidence="1">RHS repeat-associated core domain protein</fullName>
    </submittedName>
</protein>
<dbReference type="GeneID" id="95427226"/>
<dbReference type="CDD" id="cd20725">
    <property type="entry name" value="CdiA-CT_Kp-like"/>
    <property type="match status" value="1"/>
</dbReference>